<evidence type="ECO:0008006" key="3">
    <source>
        <dbReference type="Google" id="ProtNLM"/>
    </source>
</evidence>
<keyword evidence="2" id="KW-1185">Reference proteome</keyword>
<dbReference type="InterPro" id="IPR035979">
    <property type="entry name" value="RBD_domain_sf"/>
</dbReference>
<dbReference type="EMBL" id="MU826358">
    <property type="protein sequence ID" value="KAJ7379416.1"/>
    <property type="molecule type" value="Genomic_DNA"/>
</dbReference>
<dbReference type="SUPFAM" id="SSF54928">
    <property type="entry name" value="RNA-binding domain, RBD"/>
    <property type="match status" value="1"/>
</dbReference>
<gene>
    <name evidence="1" type="ORF">OS493_016653</name>
</gene>
<evidence type="ECO:0000313" key="1">
    <source>
        <dbReference type="EMBL" id="KAJ7379416.1"/>
    </source>
</evidence>
<proteinExistence type="predicted"/>
<organism evidence="1 2">
    <name type="scientific">Desmophyllum pertusum</name>
    <dbReference type="NCBI Taxonomy" id="174260"/>
    <lineage>
        <taxon>Eukaryota</taxon>
        <taxon>Metazoa</taxon>
        <taxon>Cnidaria</taxon>
        <taxon>Anthozoa</taxon>
        <taxon>Hexacorallia</taxon>
        <taxon>Scleractinia</taxon>
        <taxon>Caryophylliina</taxon>
        <taxon>Caryophylliidae</taxon>
        <taxon>Desmophyllum</taxon>
    </lineage>
</organism>
<dbReference type="AlphaFoldDB" id="A0A9W9ZDB9"/>
<name>A0A9W9ZDB9_9CNID</name>
<comment type="caution">
    <text evidence="1">The sequence shown here is derived from an EMBL/GenBank/DDBJ whole genome shotgun (WGS) entry which is preliminary data.</text>
</comment>
<accession>A0A9W9ZDB9</accession>
<evidence type="ECO:0000313" key="2">
    <source>
        <dbReference type="Proteomes" id="UP001163046"/>
    </source>
</evidence>
<sequence length="101" mass="11083">MMVLINNLPRNVSKKTVVDYFASLSVMVQSVEFRMESDETMSCVVGFWNLDDVDDVVNQASSKDGTVFIGGKPAFCPSPSLGKYARRCSIVNTIGPGTLWI</sequence>
<dbReference type="Proteomes" id="UP001163046">
    <property type="component" value="Unassembled WGS sequence"/>
</dbReference>
<protein>
    <recommendedName>
        <fullName evidence="3">RRM domain-containing protein</fullName>
    </recommendedName>
</protein>
<reference evidence="1" key="1">
    <citation type="submission" date="2023-01" db="EMBL/GenBank/DDBJ databases">
        <title>Genome assembly of the deep-sea coral Lophelia pertusa.</title>
        <authorList>
            <person name="Herrera S."/>
            <person name="Cordes E."/>
        </authorList>
    </citation>
    <scope>NUCLEOTIDE SEQUENCE</scope>
    <source>
        <strain evidence="1">USNM1676648</strain>
        <tissue evidence="1">Polyp</tissue>
    </source>
</reference>
<dbReference type="GO" id="GO:0003676">
    <property type="term" value="F:nucleic acid binding"/>
    <property type="evidence" value="ECO:0007669"/>
    <property type="project" value="InterPro"/>
</dbReference>